<dbReference type="RefSeq" id="WP_138016602.1">
    <property type="nucleotide sequence ID" value="NZ_SULI01000014.1"/>
</dbReference>
<name>A0A4U7N0X4_9RHOB</name>
<reference evidence="2 3" key="1">
    <citation type="submission" date="2019-04" db="EMBL/GenBank/DDBJ databases">
        <title>Genome sequence of Pelagicola litoralis CL-ES2.</title>
        <authorList>
            <person name="Cao J."/>
        </authorList>
    </citation>
    <scope>NUCLEOTIDE SEQUENCE [LARGE SCALE GENOMIC DNA]</scope>
    <source>
        <strain evidence="2 3">CL-ES2</strain>
    </source>
</reference>
<gene>
    <name evidence="2" type="ORF">FAP39_11780</name>
</gene>
<dbReference type="Proteomes" id="UP000306575">
    <property type="component" value="Unassembled WGS sequence"/>
</dbReference>
<sequence>MARRFFGFICTAIMTASMGWATSPQKAEDQTATGKFLTATEVKPILAATQGNWVAVREYNGQDLVYFTHLLAWRCGLYEISFSINGQQQQNFEVPACDPDAAAPGAIPDTATIYLEYPLNSVQTISVSLLYDDLSTQTVTFERANIMTP</sequence>
<dbReference type="AlphaFoldDB" id="A0A4U7N0X4"/>
<proteinExistence type="predicted"/>
<evidence type="ECO:0000313" key="3">
    <source>
        <dbReference type="Proteomes" id="UP000306575"/>
    </source>
</evidence>
<accession>A0A4U7N0X4</accession>
<evidence type="ECO:0000313" key="2">
    <source>
        <dbReference type="EMBL" id="TKZ19272.1"/>
    </source>
</evidence>
<feature type="signal peptide" evidence="1">
    <location>
        <begin position="1"/>
        <end position="21"/>
    </location>
</feature>
<dbReference type="EMBL" id="SULI01000014">
    <property type="protein sequence ID" value="TKZ19272.1"/>
    <property type="molecule type" value="Genomic_DNA"/>
</dbReference>
<keyword evidence="3" id="KW-1185">Reference proteome</keyword>
<feature type="chain" id="PRO_5020930836" evidence="1">
    <location>
        <begin position="22"/>
        <end position="149"/>
    </location>
</feature>
<comment type="caution">
    <text evidence="2">The sequence shown here is derived from an EMBL/GenBank/DDBJ whole genome shotgun (WGS) entry which is preliminary data.</text>
</comment>
<dbReference type="OrthoDB" id="9816009at2"/>
<keyword evidence="1" id="KW-0732">Signal</keyword>
<evidence type="ECO:0000256" key="1">
    <source>
        <dbReference type="SAM" id="SignalP"/>
    </source>
</evidence>
<protein>
    <submittedName>
        <fullName evidence="2">Uncharacterized protein</fullName>
    </submittedName>
</protein>
<organism evidence="2 3">
    <name type="scientific">Shimia litoralis</name>
    <dbReference type="NCBI Taxonomy" id="420403"/>
    <lineage>
        <taxon>Bacteria</taxon>
        <taxon>Pseudomonadati</taxon>
        <taxon>Pseudomonadota</taxon>
        <taxon>Alphaproteobacteria</taxon>
        <taxon>Rhodobacterales</taxon>
        <taxon>Roseobacteraceae</taxon>
    </lineage>
</organism>